<evidence type="ECO:0000313" key="2">
    <source>
        <dbReference type="Proteomes" id="UP000010716"/>
    </source>
</evidence>
<dbReference type="EMBL" id="AFCE01000140">
    <property type="protein sequence ID" value="EGL82736.1"/>
    <property type="molecule type" value="Genomic_DNA"/>
</dbReference>
<sequence>MYGVFINYKQEKIVVWTAEKHMELMNVLFINVKGDECHG</sequence>
<proteinExistence type="predicted"/>
<protein>
    <submittedName>
        <fullName evidence="1">Uncharacterized protein</fullName>
    </submittedName>
</protein>
<reference evidence="1 2" key="1">
    <citation type="journal article" date="2011" name="J. Bacteriol.">
        <title>Draft genome sequence of the thermoalkaliphilic Caldalkalibacillus thermarum strain TA2.A1.</title>
        <authorList>
            <person name="Kalamorz F."/>
            <person name="Keis S."/>
            <person name="McMillan D.G."/>
            <person name="Olsson K."/>
            <person name="Stanton J.A."/>
            <person name="Stockwell P."/>
            <person name="Black M.A."/>
            <person name="Klingeman D.M."/>
            <person name="Land M.L."/>
            <person name="Han C.S."/>
            <person name="Martin S.L."/>
            <person name="Becher S.A."/>
            <person name="Peddie C.J."/>
            <person name="Morgan H.W."/>
            <person name="Matthies D."/>
            <person name="Preiss L."/>
            <person name="Meier T."/>
            <person name="Brown S.D."/>
            <person name="Cook G.M."/>
        </authorList>
    </citation>
    <scope>NUCLEOTIDE SEQUENCE [LARGE SCALE GENOMIC DNA]</scope>
    <source>
        <strain evidence="1 2">TA2.A1</strain>
    </source>
</reference>
<gene>
    <name evidence="1" type="ORF">CathTA2_1744</name>
</gene>
<dbReference type="Proteomes" id="UP000010716">
    <property type="component" value="Unassembled WGS sequence"/>
</dbReference>
<evidence type="ECO:0000313" key="1">
    <source>
        <dbReference type="EMBL" id="EGL82736.1"/>
    </source>
</evidence>
<organism evidence="1 2">
    <name type="scientific">Caldalkalibacillus thermarum (strain TA2.A1)</name>
    <dbReference type="NCBI Taxonomy" id="986075"/>
    <lineage>
        <taxon>Bacteria</taxon>
        <taxon>Bacillati</taxon>
        <taxon>Bacillota</taxon>
        <taxon>Bacilli</taxon>
        <taxon>Bacillales</taxon>
        <taxon>Bacillaceae</taxon>
        <taxon>Caldalkalibacillus</taxon>
    </lineage>
</organism>
<accession>F5L7E4</accession>
<name>F5L7E4_CALTT</name>
<comment type="caution">
    <text evidence="1">The sequence shown here is derived from an EMBL/GenBank/DDBJ whole genome shotgun (WGS) entry which is preliminary data.</text>
</comment>
<dbReference type="AlphaFoldDB" id="F5L7E4"/>